<gene>
    <name evidence="2" type="ORF">HFP15_23300</name>
</gene>
<evidence type="ECO:0000259" key="1">
    <source>
        <dbReference type="PROSITE" id="PS51819"/>
    </source>
</evidence>
<dbReference type="PROSITE" id="PS51819">
    <property type="entry name" value="VOC"/>
    <property type="match status" value="1"/>
</dbReference>
<comment type="caution">
    <text evidence="2">The sequence shown here is derived from an EMBL/GenBank/DDBJ whole genome shotgun (WGS) entry which is preliminary data.</text>
</comment>
<protein>
    <submittedName>
        <fullName evidence="2">Glyoxalase</fullName>
    </submittedName>
</protein>
<dbReference type="InterPro" id="IPR037523">
    <property type="entry name" value="VOC_core"/>
</dbReference>
<dbReference type="InterPro" id="IPR029068">
    <property type="entry name" value="Glyas_Bleomycin-R_OHBP_Dase"/>
</dbReference>
<dbReference type="EMBL" id="JAAXLS010000017">
    <property type="protein sequence ID" value="NKQ55807.1"/>
    <property type="molecule type" value="Genomic_DNA"/>
</dbReference>
<dbReference type="PANTHER" id="PTHR36437:SF2">
    <property type="entry name" value="GLYOXALASE_BLEOMYCIN RESISTANCE PROTEIN_DIOXYGENASE"/>
    <property type="match status" value="1"/>
</dbReference>
<dbReference type="PANTHER" id="PTHR36437">
    <property type="entry name" value="GLYOXALASE/BLEOMYCIN RESISTANCE PROTEIN/DIOXYGENASE"/>
    <property type="match status" value="1"/>
</dbReference>
<dbReference type="SUPFAM" id="SSF54593">
    <property type="entry name" value="Glyoxalase/Bleomycin resistance protein/Dihydroxybiphenyl dioxygenase"/>
    <property type="match status" value="1"/>
</dbReference>
<name>A0ABX1JC06_9PSEU</name>
<proteinExistence type="predicted"/>
<keyword evidence="3" id="KW-1185">Reference proteome</keyword>
<sequence>MKITQVTTVGVPVTDQDRALEFYTGTLGLAKRMDVPMGGGMRWVVVAPAGSAATIALELARPDRPAGTDTGIRLTTEDAEADHAELSARGVDVDPEVMRWPGVPPMFAFRDPDGNRLVLVEGMPPSQA</sequence>
<reference evidence="2 3" key="1">
    <citation type="submission" date="2020-04" db="EMBL/GenBank/DDBJ databases">
        <title>Novel species.</title>
        <authorList>
            <person name="Teo W.F.A."/>
            <person name="Lipun K."/>
            <person name="Srisuk N."/>
            <person name="Duangmal K."/>
        </authorList>
    </citation>
    <scope>NUCLEOTIDE SEQUENCE [LARGE SCALE GENOMIC DNA]</scope>
    <source>
        <strain evidence="2 3">K13G38</strain>
    </source>
</reference>
<dbReference type="Gene3D" id="3.10.180.10">
    <property type="entry name" value="2,3-Dihydroxybiphenyl 1,2-Dioxygenase, domain 1"/>
    <property type="match status" value="1"/>
</dbReference>
<feature type="domain" description="VOC" evidence="1">
    <location>
        <begin position="2"/>
        <end position="122"/>
    </location>
</feature>
<evidence type="ECO:0000313" key="2">
    <source>
        <dbReference type="EMBL" id="NKQ55807.1"/>
    </source>
</evidence>
<dbReference type="Pfam" id="PF00903">
    <property type="entry name" value="Glyoxalase"/>
    <property type="match status" value="1"/>
</dbReference>
<dbReference type="InterPro" id="IPR004360">
    <property type="entry name" value="Glyas_Fos-R_dOase_dom"/>
</dbReference>
<dbReference type="RefSeq" id="WP_168518842.1">
    <property type="nucleotide sequence ID" value="NZ_JAAXLS010000017.1"/>
</dbReference>
<dbReference type="Proteomes" id="UP000715441">
    <property type="component" value="Unassembled WGS sequence"/>
</dbReference>
<organism evidence="2 3">
    <name type="scientific">Amycolatopsis acididurans</name>
    <dbReference type="NCBI Taxonomy" id="2724524"/>
    <lineage>
        <taxon>Bacteria</taxon>
        <taxon>Bacillati</taxon>
        <taxon>Actinomycetota</taxon>
        <taxon>Actinomycetes</taxon>
        <taxon>Pseudonocardiales</taxon>
        <taxon>Pseudonocardiaceae</taxon>
        <taxon>Amycolatopsis</taxon>
    </lineage>
</organism>
<evidence type="ECO:0000313" key="3">
    <source>
        <dbReference type="Proteomes" id="UP000715441"/>
    </source>
</evidence>
<accession>A0ABX1JC06</accession>